<reference evidence="1" key="1">
    <citation type="submission" date="2016-11" db="EMBL/GenBank/DDBJ databases">
        <title>The genome sequence of Colletotrichum cuscutae.</title>
        <authorList>
            <person name="Baroncelli R."/>
        </authorList>
    </citation>
    <scope>NUCLEOTIDE SEQUENCE</scope>
    <source>
        <strain evidence="1">IMI 304802</strain>
    </source>
</reference>
<evidence type="ECO:0000313" key="2">
    <source>
        <dbReference type="Proteomes" id="UP001239213"/>
    </source>
</evidence>
<evidence type="ECO:0000313" key="1">
    <source>
        <dbReference type="EMBL" id="KAK1481314.1"/>
    </source>
</evidence>
<protein>
    <submittedName>
        <fullName evidence="1">Uncharacterized protein</fullName>
    </submittedName>
</protein>
<comment type="caution">
    <text evidence="1">The sequence shown here is derived from an EMBL/GenBank/DDBJ whole genome shotgun (WGS) entry which is preliminary data.</text>
</comment>
<sequence>MDVRLTEVATTYCSRLYSAPSGGNVGGSRYLSPVSPSVPPFQPHLMDLHLPLLLLCYFLPSFLPSTNTLGTYWCTIRNSSVIHLVRISVCSSGSTYLTYFSPFDLNPPSTNFINSINDIPIWLCACLASDTPSDLFPPVSGTLPFLIDNVKPVTPITIPIIATYELDRLLSSRGWTRTNATILHPSRIRHRLCRYGSGITSRWPAHKRPPSITNPHYLCLKLGTLCSLSPSRGLALSAHCTLMEQFNGLATCNASLRTLHLLIHSSSLYRVLPKTPGPSTQASPLKD</sequence>
<dbReference type="EMBL" id="MPDP01000101">
    <property type="protein sequence ID" value="KAK1481314.1"/>
    <property type="molecule type" value="Genomic_DNA"/>
</dbReference>
<keyword evidence="2" id="KW-1185">Reference proteome</keyword>
<proteinExistence type="predicted"/>
<name>A0AAI9VC63_9PEZI</name>
<dbReference type="AlphaFoldDB" id="A0AAI9VC63"/>
<accession>A0AAI9VC63</accession>
<organism evidence="1 2">
    <name type="scientific">Colletotrichum cuscutae</name>
    <dbReference type="NCBI Taxonomy" id="1209917"/>
    <lineage>
        <taxon>Eukaryota</taxon>
        <taxon>Fungi</taxon>
        <taxon>Dikarya</taxon>
        <taxon>Ascomycota</taxon>
        <taxon>Pezizomycotina</taxon>
        <taxon>Sordariomycetes</taxon>
        <taxon>Hypocreomycetidae</taxon>
        <taxon>Glomerellales</taxon>
        <taxon>Glomerellaceae</taxon>
        <taxon>Colletotrichum</taxon>
        <taxon>Colletotrichum acutatum species complex</taxon>
    </lineage>
</organism>
<dbReference type="Proteomes" id="UP001239213">
    <property type="component" value="Unassembled WGS sequence"/>
</dbReference>
<gene>
    <name evidence="1" type="ORF">CCUS01_04426</name>
</gene>